<reference evidence="1" key="1">
    <citation type="submission" date="2020-02" db="EMBL/GenBank/DDBJ databases">
        <authorList>
            <person name="Scholz U."/>
            <person name="Mascher M."/>
            <person name="Fiebig A."/>
        </authorList>
    </citation>
    <scope>NUCLEOTIDE SEQUENCE</scope>
</reference>
<dbReference type="PANTHER" id="PTHR37217:SF1">
    <property type="entry name" value="EXPRESSED PROTEIN"/>
    <property type="match status" value="1"/>
</dbReference>
<dbReference type="AlphaFoldDB" id="A0A7I8KLZ7"/>
<dbReference type="EMBL" id="LR746269">
    <property type="protein sequence ID" value="CAA7398661.1"/>
    <property type="molecule type" value="Genomic_DNA"/>
</dbReference>
<dbReference type="GO" id="GO:0009507">
    <property type="term" value="C:chloroplast"/>
    <property type="evidence" value="ECO:0007669"/>
    <property type="project" value="TreeGrafter"/>
</dbReference>
<evidence type="ECO:0000313" key="2">
    <source>
        <dbReference type="Proteomes" id="UP000663760"/>
    </source>
</evidence>
<organism evidence="1 2">
    <name type="scientific">Spirodela intermedia</name>
    <name type="common">Intermediate duckweed</name>
    <dbReference type="NCBI Taxonomy" id="51605"/>
    <lineage>
        <taxon>Eukaryota</taxon>
        <taxon>Viridiplantae</taxon>
        <taxon>Streptophyta</taxon>
        <taxon>Embryophyta</taxon>
        <taxon>Tracheophyta</taxon>
        <taxon>Spermatophyta</taxon>
        <taxon>Magnoliopsida</taxon>
        <taxon>Liliopsida</taxon>
        <taxon>Araceae</taxon>
        <taxon>Lemnoideae</taxon>
        <taxon>Spirodela</taxon>
    </lineage>
</organism>
<dbReference type="PANTHER" id="PTHR37217">
    <property type="entry name" value="EXPRESSED PROTEIN"/>
    <property type="match status" value="1"/>
</dbReference>
<protein>
    <submittedName>
        <fullName evidence="1">Uncharacterized protein</fullName>
    </submittedName>
</protein>
<gene>
    <name evidence="1" type="ORF">SI8410_06009326</name>
</gene>
<evidence type="ECO:0000313" key="1">
    <source>
        <dbReference type="EMBL" id="CAA7398661.1"/>
    </source>
</evidence>
<name>A0A7I8KLZ7_SPIIN</name>
<keyword evidence="2" id="KW-1185">Reference proteome</keyword>
<sequence length="260" mass="28232">MALSSAAAASLRPQLLSSSPMAAVSVAPGSCGARSLSLRSKRHRHPLRKTSLRPRLPAISAVHFEELVEKDWSFLYPSSDEGDRASKTDRIIAAGGVGEESKVLACFPTAAFVDRLVETRPCELVIATHESLFLLAEIKENHDAVRCWQGGVEAVPERFSPLNAAFVCYFPAMGVPIGQLLESLSRRCSPGSRVVIGCEQGREAADSQRRQYPDMVTSDLPDRSSLDQAAAENFFRVVEFVDESTFYLAVLELSASTTAS</sequence>
<dbReference type="OrthoDB" id="276388at2759"/>
<proteinExistence type="predicted"/>
<accession>A0A7I8KLZ7</accession>
<dbReference type="Proteomes" id="UP000663760">
    <property type="component" value="Chromosome 6"/>
</dbReference>